<feature type="chain" id="PRO_5013384540" description="Lytic polysaccharide monooxygenase" evidence="1">
    <location>
        <begin position="19"/>
        <end position="226"/>
    </location>
</feature>
<dbReference type="PANTHER" id="PTHR36182">
    <property type="entry name" value="PROTEIN, PUTATIVE (AFU_ORTHOLOGUE AFUA_6G10930)-RELATED"/>
    <property type="match status" value="1"/>
</dbReference>
<evidence type="ECO:0008006" key="4">
    <source>
        <dbReference type="Google" id="ProtNLM"/>
    </source>
</evidence>
<dbReference type="Gene3D" id="2.70.50.70">
    <property type="match status" value="1"/>
</dbReference>
<dbReference type="PANTHER" id="PTHR36182:SF2">
    <property type="entry name" value="LYTIC POLYSACCHARIDE MONOOXYGENASE"/>
    <property type="match status" value="1"/>
</dbReference>
<protein>
    <recommendedName>
        <fullName evidence="4">Lytic polysaccharide monooxygenase</fullName>
    </recommendedName>
</protein>
<feature type="signal peptide" evidence="1">
    <location>
        <begin position="1"/>
        <end position="18"/>
    </location>
</feature>
<proteinExistence type="predicted"/>
<evidence type="ECO:0000313" key="2">
    <source>
        <dbReference type="EMBL" id="OKP01550.1"/>
    </source>
</evidence>
<reference evidence="2 3" key="1">
    <citation type="submission" date="2016-10" db="EMBL/GenBank/DDBJ databases">
        <title>Genome sequence of the ascomycete fungus Penicillium subrubescens.</title>
        <authorList>
            <person name="De Vries R.P."/>
            <person name="Peng M."/>
            <person name="Dilokpimol A."/>
            <person name="Hilden K."/>
            <person name="Makela M.R."/>
            <person name="Grigoriev I."/>
            <person name="Riley R."/>
            <person name="Granchi Z."/>
        </authorList>
    </citation>
    <scope>NUCLEOTIDE SEQUENCE [LARGE SCALE GENOMIC DNA]</scope>
    <source>
        <strain evidence="2 3">CBS 132785</strain>
    </source>
</reference>
<dbReference type="AlphaFoldDB" id="A0A1Q5TMU9"/>
<gene>
    <name evidence="2" type="ORF">PENSUB_7257</name>
</gene>
<accession>A0A1Q5TMU9</accession>
<keyword evidence="3" id="KW-1185">Reference proteome</keyword>
<comment type="caution">
    <text evidence="2">The sequence shown here is derived from an EMBL/GenBank/DDBJ whole genome shotgun (WGS) entry which is preliminary data.</text>
</comment>
<dbReference type="STRING" id="1316194.A0A1Q5TMU9"/>
<feature type="non-terminal residue" evidence="2">
    <location>
        <position position="226"/>
    </location>
</feature>
<organism evidence="2 3">
    <name type="scientific">Penicillium subrubescens</name>
    <dbReference type="NCBI Taxonomy" id="1316194"/>
    <lineage>
        <taxon>Eukaryota</taxon>
        <taxon>Fungi</taxon>
        <taxon>Dikarya</taxon>
        <taxon>Ascomycota</taxon>
        <taxon>Pezizomycotina</taxon>
        <taxon>Eurotiomycetes</taxon>
        <taxon>Eurotiomycetidae</taxon>
        <taxon>Eurotiales</taxon>
        <taxon>Aspergillaceae</taxon>
        <taxon>Penicillium</taxon>
    </lineage>
</organism>
<evidence type="ECO:0000313" key="3">
    <source>
        <dbReference type="Proteomes" id="UP000186955"/>
    </source>
</evidence>
<sequence length="226" mass="24826">MIIKHYLTLGVVVLWANAHLLVMEPEPYGKDTLNNSPLAADGSDFPCKLRPNAFEISGEATYRIGDDQVLKLKGSITHGGGSCQISLTKDRVPTKDSEWKVIKSFEGGCPANVAGQLVGGADSDNSLHLPFRIPEGIEPGKYTLAWTWFNRIGNREMYMNCAPITVIGNDQPVVLEKPEALFPPMFIANINGCKTREMVAIRFPEPGKFVEIPPHVINLADENEPP</sequence>
<dbReference type="EMBL" id="MNBE01000638">
    <property type="protein sequence ID" value="OKP01550.1"/>
    <property type="molecule type" value="Genomic_DNA"/>
</dbReference>
<dbReference type="Proteomes" id="UP000186955">
    <property type="component" value="Unassembled WGS sequence"/>
</dbReference>
<name>A0A1Q5TMU9_9EURO</name>
<keyword evidence="1" id="KW-0732">Signal</keyword>
<evidence type="ECO:0000256" key="1">
    <source>
        <dbReference type="SAM" id="SignalP"/>
    </source>
</evidence>